<name>A0ABR1LXE7_9PEZI</name>
<evidence type="ECO:0000313" key="3">
    <source>
        <dbReference type="Proteomes" id="UP001365128"/>
    </source>
</evidence>
<evidence type="ECO:0008006" key="4">
    <source>
        <dbReference type="Google" id="ProtNLM"/>
    </source>
</evidence>
<comment type="caution">
    <text evidence="2">The sequence shown here is derived from an EMBL/GenBank/DDBJ whole genome shotgun (WGS) entry which is preliminary data.</text>
</comment>
<reference evidence="2 3" key="1">
    <citation type="submission" date="2024-04" db="EMBL/GenBank/DDBJ databases">
        <title>Phyllosticta paracitricarpa is synonymous to the EU quarantine fungus P. citricarpa based on phylogenomic analyses.</title>
        <authorList>
            <consortium name="Lawrence Berkeley National Laboratory"/>
            <person name="Van Ingen-Buijs V.A."/>
            <person name="Van Westerhoven A.C."/>
            <person name="Haridas S."/>
            <person name="Skiadas P."/>
            <person name="Martin F."/>
            <person name="Groenewald J.Z."/>
            <person name="Crous P.W."/>
            <person name="Seidl M.F."/>
        </authorList>
    </citation>
    <scope>NUCLEOTIDE SEQUENCE [LARGE SCALE GENOMIC DNA]</scope>
    <source>
        <strain evidence="2 3">CBS 122670</strain>
    </source>
</reference>
<evidence type="ECO:0000313" key="2">
    <source>
        <dbReference type="EMBL" id="KAK7539206.1"/>
    </source>
</evidence>
<organism evidence="2 3">
    <name type="scientific">Phyllosticta citricarpa</name>
    <dbReference type="NCBI Taxonomy" id="55181"/>
    <lineage>
        <taxon>Eukaryota</taxon>
        <taxon>Fungi</taxon>
        <taxon>Dikarya</taxon>
        <taxon>Ascomycota</taxon>
        <taxon>Pezizomycotina</taxon>
        <taxon>Dothideomycetes</taxon>
        <taxon>Dothideomycetes incertae sedis</taxon>
        <taxon>Botryosphaeriales</taxon>
        <taxon>Phyllostictaceae</taxon>
        <taxon>Phyllosticta</taxon>
    </lineage>
</organism>
<dbReference type="EMBL" id="JBBPDW010000028">
    <property type="protein sequence ID" value="KAK7539206.1"/>
    <property type="molecule type" value="Genomic_DNA"/>
</dbReference>
<protein>
    <recommendedName>
        <fullName evidence="4">Secreted protein</fullName>
    </recommendedName>
</protein>
<evidence type="ECO:0000256" key="1">
    <source>
        <dbReference type="SAM" id="SignalP"/>
    </source>
</evidence>
<proteinExistence type="predicted"/>
<gene>
    <name evidence="2" type="ORF">IWX46DRAFT_607457</name>
</gene>
<feature type="chain" id="PRO_5045279695" description="Secreted protein" evidence="1">
    <location>
        <begin position="22"/>
        <end position="87"/>
    </location>
</feature>
<dbReference type="Proteomes" id="UP001365128">
    <property type="component" value="Unassembled WGS sequence"/>
</dbReference>
<keyword evidence="1" id="KW-0732">Signal</keyword>
<feature type="signal peptide" evidence="1">
    <location>
        <begin position="1"/>
        <end position="21"/>
    </location>
</feature>
<keyword evidence="3" id="KW-1185">Reference proteome</keyword>
<feature type="non-terminal residue" evidence="2">
    <location>
        <position position="87"/>
    </location>
</feature>
<sequence length="87" mass="9179">MAMAGWLVAWLVVSSACMTLAHLGERHWLCAVDLVSCLLLSSLVAYGFGKGRVCGGEVAACQAFKSGSRKGEKKGGLPYLWTISVSS</sequence>
<accession>A0ABR1LXE7</accession>